<evidence type="ECO:0000313" key="2">
    <source>
        <dbReference type="EMBL" id="MBB5133451.1"/>
    </source>
</evidence>
<dbReference type="EMBL" id="JACHGN010000006">
    <property type="protein sequence ID" value="MBB5133451.1"/>
    <property type="molecule type" value="Genomic_DNA"/>
</dbReference>
<name>A0A840P6H5_9ACTN</name>
<protein>
    <submittedName>
        <fullName evidence="2">Putative NAD(P)/FAD-binding protein YdhS</fullName>
    </submittedName>
</protein>
<evidence type="ECO:0000259" key="1">
    <source>
        <dbReference type="Pfam" id="PF13454"/>
    </source>
</evidence>
<proteinExistence type="predicted"/>
<dbReference type="AlphaFoldDB" id="A0A840P6H5"/>
<dbReference type="SUPFAM" id="SSF51905">
    <property type="entry name" value="FAD/NAD(P)-binding domain"/>
    <property type="match status" value="2"/>
</dbReference>
<dbReference type="Proteomes" id="UP000578449">
    <property type="component" value="Unassembled WGS sequence"/>
</dbReference>
<dbReference type="InterPro" id="IPR036188">
    <property type="entry name" value="FAD/NAD-bd_sf"/>
</dbReference>
<dbReference type="Pfam" id="PF13454">
    <property type="entry name" value="NAD_binding_9"/>
    <property type="match status" value="1"/>
</dbReference>
<dbReference type="PANTHER" id="PTHR40254">
    <property type="entry name" value="BLR0577 PROTEIN"/>
    <property type="match status" value="1"/>
</dbReference>
<organism evidence="2 3">
    <name type="scientific">Thermocatellispora tengchongensis</name>
    <dbReference type="NCBI Taxonomy" id="1073253"/>
    <lineage>
        <taxon>Bacteria</taxon>
        <taxon>Bacillati</taxon>
        <taxon>Actinomycetota</taxon>
        <taxon>Actinomycetes</taxon>
        <taxon>Streptosporangiales</taxon>
        <taxon>Streptosporangiaceae</taxon>
        <taxon>Thermocatellispora</taxon>
    </lineage>
</organism>
<sequence length="476" mass="49320">MRNPPTVALVGGGASGTLSAVHLLSYAHARGVPLSVTMIDRYGRHGMGQAYSTTDPHHLLNACAEKMSAIDGDPGHLLRWAAGQGLGADGSAFLPRAAYGRYLCHVLAEAERRAAPGGRVARMTGTVRALARAPGGGWRVRLAGGGGFDADAVVLATGNPAPAARPELAGAAGYRYVPAPWEPGALIGIDDGSPVLVIGTGLTMVDVAISVTRAHPGTVVYAVSRHGLLPRPHPCDAPPPVAVPLPEGPLRLAGLLRAVRAAVVHNGGDWHGVVDGLRPRVPELWARLSGEDRRRFLALVARYWEVHRHRLPPATAARLDDLLAQGRLRLLRGRVTGADASPAGLTVRVAAGDGPRELDVGWVVNGTGPGSPADRDPLLAGLIAAGEARPDPLGLGLATAASGALLDAAGRPHDRLFTLGPTLRGTLYETTAIPEIRAQAARLARRLVDSVAAAGRADTVFGCRRVPSASVTTTES</sequence>
<dbReference type="InterPro" id="IPR052189">
    <property type="entry name" value="L-asp_N-monooxygenase_NS-form"/>
</dbReference>
<feature type="domain" description="FAD-dependent urate hydroxylase HpyO/Asp monooxygenase CreE-like FAD/NAD(P)-binding" evidence="1">
    <location>
        <begin position="8"/>
        <end position="159"/>
    </location>
</feature>
<accession>A0A840P6H5</accession>
<keyword evidence="3" id="KW-1185">Reference proteome</keyword>
<dbReference type="RefSeq" id="WP_185050415.1">
    <property type="nucleotide sequence ID" value="NZ_BAABIX010000001.1"/>
</dbReference>
<dbReference type="PANTHER" id="PTHR40254:SF1">
    <property type="entry name" value="BLR0577 PROTEIN"/>
    <property type="match status" value="1"/>
</dbReference>
<dbReference type="InterPro" id="IPR038732">
    <property type="entry name" value="HpyO/CreE_NAD-binding"/>
</dbReference>
<evidence type="ECO:0000313" key="3">
    <source>
        <dbReference type="Proteomes" id="UP000578449"/>
    </source>
</evidence>
<dbReference type="Gene3D" id="3.50.50.60">
    <property type="entry name" value="FAD/NAD(P)-binding domain"/>
    <property type="match status" value="1"/>
</dbReference>
<comment type="caution">
    <text evidence="2">The sequence shown here is derived from an EMBL/GenBank/DDBJ whole genome shotgun (WGS) entry which is preliminary data.</text>
</comment>
<gene>
    <name evidence="2" type="ORF">HNP84_003177</name>
</gene>
<reference evidence="2 3" key="1">
    <citation type="submission" date="2020-08" db="EMBL/GenBank/DDBJ databases">
        <title>Genomic Encyclopedia of Type Strains, Phase IV (KMG-IV): sequencing the most valuable type-strain genomes for metagenomic binning, comparative biology and taxonomic classification.</title>
        <authorList>
            <person name="Goeker M."/>
        </authorList>
    </citation>
    <scope>NUCLEOTIDE SEQUENCE [LARGE SCALE GENOMIC DNA]</scope>
    <source>
        <strain evidence="2 3">DSM 45615</strain>
    </source>
</reference>